<keyword evidence="6" id="KW-1185">Reference proteome</keyword>
<organism evidence="5 6">
    <name type="scientific">Neisseria cinerea</name>
    <dbReference type="NCBI Taxonomy" id="483"/>
    <lineage>
        <taxon>Bacteria</taxon>
        <taxon>Pseudomonadati</taxon>
        <taxon>Pseudomonadota</taxon>
        <taxon>Betaproteobacteria</taxon>
        <taxon>Neisseriales</taxon>
        <taxon>Neisseriaceae</taxon>
        <taxon>Neisseria</taxon>
    </lineage>
</organism>
<keyword evidence="1" id="KW-0479">Metal-binding</keyword>
<accession>A0A7T3EUX8</accession>
<evidence type="ECO:0000313" key="6">
    <source>
        <dbReference type="Proteomes" id="UP000594865"/>
    </source>
</evidence>
<gene>
    <name evidence="5" type="ORF">I6G28_01690</name>
</gene>
<evidence type="ECO:0000256" key="2">
    <source>
        <dbReference type="ARBA" id="ARBA00022837"/>
    </source>
</evidence>
<dbReference type="InterPro" id="IPR036465">
    <property type="entry name" value="vWFA_dom_sf"/>
</dbReference>
<dbReference type="AlphaFoldDB" id="A0A7T3EUX8"/>
<keyword evidence="3" id="KW-0732">Signal</keyword>
<dbReference type="EMBL" id="CP065726">
    <property type="protein sequence ID" value="QPT38305.1"/>
    <property type="molecule type" value="Genomic_DNA"/>
</dbReference>
<dbReference type="Proteomes" id="UP000594865">
    <property type="component" value="Chromosome"/>
</dbReference>
<dbReference type="GeneID" id="84021710"/>
<dbReference type="RefSeq" id="WP_167395562.1">
    <property type="nucleotide sequence ID" value="NZ_CP065726.1"/>
</dbReference>
<dbReference type="InterPro" id="IPR008707">
    <property type="entry name" value="B-propeller_PilY1"/>
</dbReference>
<dbReference type="Pfam" id="PF05567">
    <property type="entry name" value="T4P_PilY1"/>
    <property type="match status" value="1"/>
</dbReference>
<name>A0A7T3EUX8_NEICI</name>
<feature type="signal peptide" evidence="3">
    <location>
        <begin position="1"/>
        <end position="28"/>
    </location>
</feature>
<protein>
    <recommendedName>
        <fullName evidence="4">PilY1 beta-propeller domain-containing protein</fullName>
    </recommendedName>
</protein>
<evidence type="ECO:0000256" key="1">
    <source>
        <dbReference type="ARBA" id="ARBA00022723"/>
    </source>
</evidence>
<feature type="chain" id="PRO_5032593587" description="PilY1 beta-propeller domain-containing protein" evidence="3">
    <location>
        <begin position="29"/>
        <end position="1077"/>
    </location>
</feature>
<dbReference type="Gene3D" id="3.40.50.410">
    <property type="entry name" value="von Willebrand factor, type A domain"/>
    <property type="match status" value="1"/>
</dbReference>
<evidence type="ECO:0000256" key="3">
    <source>
        <dbReference type="SAM" id="SignalP"/>
    </source>
</evidence>
<proteinExistence type="predicted"/>
<evidence type="ECO:0000259" key="4">
    <source>
        <dbReference type="Pfam" id="PF05567"/>
    </source>
</evidence>
<keyword evidence="2" id="KW-0106">Calcium</keyword>
<dbReference type="GO" id="GO:0046872">
    <property type="term" value="F:metal ion binding"/>
    <property type="evidence" value="ECO:0007669"/>
    <property type="project" value="UniProtKB-KW"/>
</dbReference>
<dbReference type="NCBIfam" id="NF040838">
    <property type="entry name" value="T4_PilC_Neiss"/>
    <property type="match status" value="1"/>
</dbReference>
<feature type="domain" description="PilY1 beta-propeller" evidence="4">
    <location>
        <begin position="527"/>
        <end position="888"/>
    </location>
</feature>
<reference evidence="5 6" key="1">
    <citation type="submission" date="2020-12" db="EMBL/GenBank/DDBJ databases">
        <title>FDA dAtabase for Regulatory Grade micrObial Sequences (FDA-ARGOS): Supporting development and validation of Infectious Disease Dx tests.</title>
        <authorList>
            <person name="Sproer C."/>
            <person name="Gronow S."/>
            <person name="Severitt S."/>
            <person name="Schroder I."/>
            <person name="Tallon L."/>
            <person name="Sadzewicz L."/>
            <person name="Zhao X."/>
            <person name="Boylan J."/>
            <person name="Ott S."/>
            <person name="Bowen H."/>
            <person name="Vavikolanu K."/>
            <person name="Mehta A."/>
            <person name="Aluvathingal J."/>
            <person name="Nadendla S."/>
            <person name="Lowell S."/>
            <person name="Myers T."/>
            <person name="Yan Y."/>
            <person name="Sichtig H."/>
        </authorList>
    </citation>
    <scope>NUCLEOTIDE SEQUENCE [LARGE SCALE GENOMIC DNA]</scope>
    <source>
        <strain evidence="5 6">FDAARGOS_871</strain>
    </source>
</reference>
<evidence type="ECO:0000313" key="5">
    <source>
        <dbReference type="EMBL" id="QPT38305.1"/>
    </source>
</evidence>
<dbReference type="CDD" id="cd00198">
    <property type="entry name" value="vWFA"/>
    <property type="match status" value="1"/>
</dbReference>
<sequence length="1077" mass="117787">MKPNTRISTITANIASALALAASAHAYAKGFAKVPPYLQNENVVIEQPKVKHNIMFLVDNSGSMYWPVGNGDEHIRIKVAQQALNSVLDKYQDRFNWGIQGLTNVYAGKRNYTLPSETFNISWQNMKNRVDAMRPYGYTPATRRYYEVAASAVMPNIKYRCQKSYIIMLSDGDANLSCSISDEKTSNKTFHQNFNYDQNYGGNDQNTDLPEDFSSALYSYSKNYKYNTPDFQTAYEYFGPSPMKNLNTQQLINVCNKEVDGGHGSSYWDLAGTLDGKPGGIEFFSRTLSIKDIKTSGKDAAGVSWNGDPSIDPKGVDYSKQLVQTFTVGFGSSLSQDGKAYLARAASRDDWYFNAAKSEDLLQAFDDILKLIEVDTSAALIYSGTGSTAPATVSSGIPELAATVHVDSSSWSSRIEFDKLASSGHRQKQNPKTVQPSFANRRTLINTGSAVYDIARLQGDELNNAYFGIADSVTPDKNRGEWLDLLKWTARIGKDSDIANRAKTQDYSQNYRIRLQGQRDLGDILDGSIATVGEIQHNRRRYLAAAANDGMVHLFESTGNPDHPYDLKISYIPAGIEGESGETLGKTLKYIAKEDYPKLLANHRYTVNGGFTLRQTDPVGGKSHTLIFGATGQGGRGAYALNIDAVNDDKPEATLPLFETPKGEANTLGYTVGTPQIARISVNRAVDNAHPLIAEHVRYAGFLASGYRKENPSDAANETALYIYDMLGKEAGSNNRTHGDTVGKPGDLIAKITAPKGIGGLSTPAVIDTDFDGLADLAYAGDRGGNMYRFDLRGKTPKDWKAVQIFQGSGQPVTSAPAVSRRPNGSYVVIFGTGSEIYQDDLTNDAQQSAYGIYDNPHAENDTGFEAATRDQLQTQTVSEDKGFLYVSDHGIESSQKGWKIDLARGERITVKPTIILRTAVLTIHSYTRSGQKHTTEPEDVCLPTSSDRTTTAKTTILGLHADNGGALTTRSARFTPDSSARTDNGKTFLANGVTRNGLLNFSYLDAKRVSENPTSLDGEIGGSGKDNALQTSAAIPNNRCFSEKAARTLLLNATDNLDVQGRRCGIRRISWRELFF</sequence>
<dbReference type="SUPFAM" id="SSF53300">
    <property type="entry name" value="vWA-like"/>
    <property type="match status" value="1"/>
</dbReference>